<name>A0A7U3YM27_DESPD</name>
<keyword evidence="3" id="KW-0472">Membrane</keyword>
<dbReference type="InterPro" id="IPR001599">
    <property type="entry name" value="Macroglobln_a2"/>
</dbReference>
<dbReference type="InterPro" id="IPR011625">
    <property type="entry name" value="A2M_N_BRD"/>
</dbReference>
<gene>
    <name evidence="6" type="ordered locus">Despr_1554</name>
</gene>
<keyword evidence="2" id="KW-0732">Signal</keyword>
<comment type="similarity">
    <text evidence="1">Belongs to the protease inhibitor I39 (alpha-2-macroglobulin) family. Bacterial alpha-2-macroglobulin subfamily.</text>
</comment>
<protein>
    <submittedName>
        <fullName evidence="6">Alpha-2-macroglobulin domain protein</fullName>
    </submittedName>
</protein>
<accession>A0A7U3YM27</accession>
<reference evidence="6 7" key="1">
    <citation type="journal article" date="2011" name="Stand. Genomic Sci.">
        <title>Complete genome sequence of Desulfobulbus propionicus type strain (1pr3).</title>
        <authorList>
            <person name="Pagani I."/>
            <person name="Lapidus A."/>
            <person name="Nolan M."/>
            <person name="Lucas S."/>
            <person name="Hammon N."/>
            <person name="Deshpande S."/>
            <person name="Cheng J.F."/>
            <person name="Chertkov O."/>
            <person name="Davenport K."/>
            <person name="Tapia R."/>
            <person name="Han C."/>
            <person name="Goodwin L."/>
            <person name="Pitluck S."/>
            <person name="Liolios K."/>
            <person name="Mavromatis K."/>
            <person name="Ivanova N."/>
            <person name="Mikhailova N."/>
            <person name="Pati A."/>
            <person name="Chen A."/>
            <person name="Palaniappan K."/>
            <person name="Land M."/>
            <person name="Hauser L."/>
            <person name="Chang Y.J."/>
            <person name="Jeffries C.D."/>
            <person name="Detter J.C."/>
            <person name="Brambilla E."/>
            <person name="Kannan K.P."/>
            <person name="Djao O.D."/>
            <person name="Rohde M."/>
            <person name="Pukall R."/>
            <person name="Spring S."/>
            <person name="Goker M."/>
            <person name="Sikorski J."/>
            <person name="Woyke T."/>
            <person name="Bristow J."/>
            <person name="Eisen J.A."/>
            <person name="Markowitz V."/>
            <person name="Hugenholtz P."/>
            <person name="Kyrpides N.C."/>
            <person name="Klenk H.P."/>
        </authorList>
    </citation>
    <scope>NUCLEOTIDE SEQUENCE [LARGE SCALE GENOMIC DNA]</scope>
    <source>
        <strain evidence="7">ATCC 33891 / DSM 2032 / 1pr3</strain>
    </source>
</reference>
<dbReference type="KEGG" id="dpr:Despr_1554"/>
<evidence type="ECO:0000259" key="5">
    <source>
        <dbReference type="SMART" id="SM01360"/>
    </source>
</evidence>
<evidence type="ECO:0000259" key="4">
    <source>
        <dbReference type="SMART" id="SM01359"/>
    </source>
</evidence>
<keyword evidence="7" id="KW-1185">Reference proteome</keyword>
<dbReference type="Pfam" id="PF01835">
    <property type="entry name" value="MG2"/>
    <property type="match status" value="1"/>
</dbReference>
<dbReference type="Gene3D" id="1.50.10.20">
    <property type="match status" value="1"/>
</dbReference>
<dbReference type="Pfam" id="PF17973">
    <property type="entry name" value="bMG10"/>
    <property type="match status" value="1"/>
</dbReference>
<sequence>MKIPPLPAPLVVLLRGLRTILAILFGRIGWQPPPWLLWIGARCIRLGKRPLLAGTLLVALMAAAAGGWHGWHWYSHLPQPHTVDLEIEPPALTDYAKAPAAVAPLRVRFAESAAPLALVGKTVTSGVRLEPALAGTWRWLDDRTLEFRPDTDWPVDGGFTLSLAKREFLAPSVLLKAYQLPFRSAPFAVAVKTGELYQDPEDGSLKKLVATVDFSHPVDAPSLRDAIRLTLGAGLAFRDARKEPWTLTLDKTGLHAYIHSAPLAVPLESTPITLTLDKGIATVKGGNRSPQPIEQAVTVPGRYQLTFSNLEVRYVNSPQGEPQQVLMVDSSFPVSDEVIARHVHAWLLPERKDAHGWRLERFSEADLTDPLPLTLVPSAAPHNSHHSFIFRAPVKRQIFVRIDERVEAAGGYLSKEATPQILFTGEYPKVLKLLGDGALMSLRGERRIGFMAQGVPGVRVEVARLLPGQLHQIVDQNDNRFARPSVYADDFDRLVERMTYTREFGAIDPAKPLYDAVDLGAYLSDGGGRRGVFVLRLTPFDPSHPQREYSDYVHDGEDGDRRFLLVTDLGLISKRTLDGGQEVFVQSIASGLPVAGAKVEVVGRNGLAVAEGSTDPSGHVRFAQMNELKREKTPIMVVASQGNDLSFLPLGRDEHQVDFSRFDIGGAVNEDSPEQITANLFTDRGLYRPGETVHIGAILRPADWKTPIEGMPVEIEITDPKGLVAWNQRRACTASGFDGVDFASSGAAPSGEYTVSLYLVHNNRRAAFINSATFTVREFEPDRMKVELRLAEAPTAGWLRPDMVTPLVKARHLFGADASDRRVTARMRLSPALPAFKPFPQYRFHVEEVFKEGVDEALAATRTSADGEAMLAPNLQRFAQATYRLRLTARVFEAEGGRGVAAEQETLVSAAPYLIGVHSPDPLEYVTKGAARTCRWLAVNPALEPVPVDGLTLALVEYRHVSVLVKQPSGTYKYESRRKEVLRHAAPIALAKEGTELALPTAEPGDFAYEIRDPKGTVLNRIGWTVAGAANLSRSLERNAELQIKLDKTSYAPGETIQISLRAPYTGAGLITIERDRVYAHRWFKAETSSSVQTITVPRDLEGNGYVNVQFVRDPNSSEVFMSPLSSGVAPFGVSLEARRLPLALSAPELIKPGQELTMRLTPGEASRAVVFAVDEGILQVARYKTPDPLGRFFQKRMLDVQTSQILSLILPEYSRLLAAAAPGGDGEEAIGSHLNPFKRKRQGPVAYWSGVVDVPATGRTFSYTVPEGFNGRLRIMAVAVTRERIGVAESGAEIRGPWVLTPNIPAFVAPGDQFTVSTGAFNNQRTVGRLDLRLETGPGLRVVGEPRQQIEAAPNREGVATFRLQATDTLGSAELVFVGDSPEGMTRISETLSVRPATPYRTALRAGLFTEAAFSLQPQRDLFAEHRTVHVGVEHSPLAWAQGLRTYLAQYPYSCTEQLLSRAMPPLVMATPEELARPGFKPLADAFALLRQRQNEAGGFGQWATNLEVQPEISVYAGDFLLEASERGAAVPRDLETQSRAYLERIAHGPVEGLEELRTKARAIYLLTRTGTVTSTALAAAMEQLERHHRDTWRADLTAAYLAASQALLKKDRDAKQLIAGVPWKTLAPSAEASFALFSDPLCHDAELLTLLARHFPDRLAALPPDLLPALGRELSADHYHSLSAALLIRAFDLYGQATVPTSGPFHIEAGLADGSSQPLPLMGRPPLAEIPVNWAKVIVRKENARLPAFYQLTEAGFDRNPPEAALRQGIEIRRDYLNGAGEPLTQVKVGEEFTVRLQLRATERDRLGEIAIVDLLPGGVEPVVSLAAEPMEEVIEGEENGGREDDAEPLSAGMVKLGWEPSFVDTRDDRVVLYAGLSRDVATFDYRVRATNAGTFRTPPPYAEGMYERGLQGRGEGGTLIIVEP</sequence>
<evidence type="ECO:0000256" key="1">
    <source>
        <dbReference type="ARBA" id="ARBA00010556"/>
    </source>
</evidence>
<evidence type="ECO:0000256" key="3">
    <source>
        <dbReference type="SAM" id="Phobius"/>
    </source>
</evidence>
<keyword evidence="3" id="KW-0812">Transmembrane</keyword>
<dbReference type="Gene3D" id="2.60.40.3710">
    <property type="match status" value="1"/>
</dbReference>
<dbReference type="SUPFAM" id="SSF48239">
    <property type="entry name" value="Terpenoid cyclases/Protein prenyltransferases"/>
    <property type="match status" value="1"/>
</dbReference>
<feature type="transmembrane region" description="Helical" evidence="3">
    <location>
        <begin position="51"/>
        <end position="71"/>
    </location>
</feature>
<dbReference type="Proteomes" id="UP000006365">
    <property type="component" value="Chromosome"/>
</dbReference>
<dbReference type="SMART" id="SM01359">
    <property type="entry name" value="A2M_N_2"/>
    <property type="match status" value="1"/>
</dbReference>
<organism evidence="6 7">
    <name type="scientific">Desulfobulbus propionicus (strain ATCC 33891 / DSM 2032 / VKM B-1956 / 1pr3)</name>
    <dbReference type="NCBI Taxonomy" id="577650"/>
    <lineage>
        <taxon>Bacteria</taxon>
        <taxon>Pseudomonadati</taxon>
        <taxon>Thermodesulfobacteriota</taxon>
        <taxon>Desulfobulbia</taxon>
        <taxon>Desulfobulbales</taxon>
        <taxon>Desulfobulbaceae</taxon>
        <taxon>Desulfobulbus</taxon>
    </lineage>
</organism>
<feature type="domain" description="Alpha-2-macroglobulin bait region" evidence="4">
    <location>
        <begin position="1042"/>
        <end position="1181"/>
    </location>
</feature>
<dbReference type="EMBL" id="CP002364">
    <property type="protein sequence ID" value="ADW17708.1"/>
    <property type="molecule type" value="Genomic_DNA"/>
</dbReference>
<dbReference type="PANTHER" id="PTHR40094">
    <property type="entry name" value="ALPHA-2-MACROGLOBULIN HOMOLOG"/>
    <property type="match status" value="1"/>
</dbReference>
<keyword evidence="3" id="KW-1133">Transmembrane helix</keyword>
<evidence type="ECO:0000256" key="2">
    <source>
        <dbReference type="ARBA" id="ARBA00022729"/>
    </source>
</evidence>
<evidence type="ECO:0000313" key="7">
    <source>
        <dbReference type="Proteomes" id="UP000006365"/>
    </source>
</evidence>
<evidence type="ECO:0000313" key="6">
    <source>
        <dbReference type="EMBL" id="ADW17708.1"/>
    </source>
</evidence>
<dbReference type="Gene3D" id="2.60.40.1930">
    <property type="match status" value="1"/>
</dbReference>
<dbReference type="PANTHER" id="PTHR40094:SF1">
    <property type="entry name" value="UBIQUITIN DOMAIN-CONTAINING PROTEIN"/>
    <property type="match status" value="1"/>
</dbReference>
<dbReference type="Pfam" id="PF07703">
    <property type="entry name" value="A2M_BRD"/>
    <property type="match status" value="1"/>
</dbReference>
<dbReference type="Pfam" id="PF11974">
    <property type="entry name" value="bMG3"/>
    <property type="match status" value="1"/>
</dbReference>
<dbReference type="InterPro" id="IPR002890">
    <property type="entry name" value="MG2"/>
</dbReference>
<dbReference type="GO" id="GO:0004866">
    <property type="term" value="F:endopeptidase inhibitor activity"/>
    <property type="evidence" value="ECO:0007669"/>
    <property type="project" value="InterPro"/>
</dbReference>
<dbReference type="InterPro" id="IPR021868">
    <property type="entry name" value="Alpha_2_Macroglob_MG3"/>
</dbReference>
<dbReference type="CDD" id="cd02891">
    <property type="entry name" value="A2M_like"/>
    <property type="match status" value="1"/>
</dbReference>
<proteinExistence type="inferred from homology"/>
<dbReference type="SMART" id="SM01360">
    <property type="entry name" value="A2M"/>
    <property type="match status" value="1"/>
</dbReference>
<dbReference type="InterPro" id="IPR051802">
    <property type="entry name" value="YfhM-like"/>
</dbReference>
<dbReference type="InterPro" id="IPR008930">
    <property type="entry name" value="Terpenoid_cyclase/PrenylTrfase"/>
</dbReference>
<dbReference type="Pfam" id="PF17972">
    <property type="entry name" value="bMG5"/>
    <property type="match status" value="1"/>
</dbReference>
<dbReference type="RefSeq" id="WP_015724249.1">
    <property type="nucleotide sequence ID" value="NC_014972.1"/>
</dbReference>
<dbReference type="Pfam" id="PF00207">
    <property type="entry name" value="A2M"/>
    <property type="match status" value="1"/>
</dbReference>
<dbReference type="InterPro" id="IPR041246">
    <property type="entry name" value="Bact_MG10"/>
</dbReference>
<feature type="domain" description="Alpha-2-macroglobulin" evidence="5">
    <location>
        <begin position="1246"/>
        <end position="1335"/>
    </location>
</feature>
<dbReference type="InterPro" id="IPR041203">
    <property type="entry name" value="Bact_A2M_MG5"/>
</dbReference>